<dbReference type="Gene3D" id="1.25.40.90">
    <property type="match status" value="1"/>
</dbReference>
<feature type="compositionally biased region" description="Basic and acidic residues" evidence="1">
    <location>
        <begin position="609"/>
        <end position="633"/>
    </location>
</feature>
<feature type="region of interest" description="Disordered" evidence="1">
    <location>
        <begin position="1"/>
        <end position="85"/>
    </location>
</feature>
<reference evidence="3" key="1">
    <citation type="submission" date="2016-03" db="EMBL/GenBank/DDBJ databases">
        <authorList>
            <person name="Sibley D."/>
            <person name="Venepally P."/>
            <person name="Karamycheva S."/>
            <person name="Hadjithomas M."/>
            <person name="Khan A."/>
            <person name="Brunk B."/>
            <person name="Roos D."/>
            <person name="Caler E."/>
            <person name="Lorenzi H."/>
        </authorList>
    </citation>
    <scope>NUCLEOTIDE SEQUENCE [LARGE SCALE GENOMIC DNA]</scope>
    <source>
        <strain evidence="3">TgCatPRC2</strain>
    </source>
</reference>
<dbReference type="InterPro" id="IPR008942">
    <property type="entry name" value="ENTH_VHS"/>
</dbReference>
<name>A0A151HKI6_TOXGO</name>
<proteinExistence type="predicted"/>
<evidence type="ECO:0000313" key="3">
    <source>
        <dbReference type="Proteomes" id="UP000075225"/>
    </source>
</evidence>
<feature type="region of interest" description="Disordered" evidence="1">
    <location>
        <begin position="563"/>
        <end position="633"/>
    </location>
</feature>
<comment type="caution">
    <text evidence="2">The sequence shown here is derived from an EMBL/GenBank/DDBJ whole genome shotgun (WGS) entry which is preliminary data.</text>
</comment>
<dbReference type="EMBL" id="AHZP02000684">
    <property type="protein sequence ID" value="KYK69808.1"/>
    <property type="molecule type" value="Genomic_DNA"/>
</dbReference>
<feature type="compositionally biased region" description="Low complexity" evidence="1">
    <location>
        <begin position="22"/>
        <end position="45"/>
    </location>
</feature>
<protein>
    <submittedName>
        <fullName evidence="2">Uncharacterized protein</fullName>
    </submittedName>
</protein>
<sequence>MSAGLGLGVPPPGGGEAYADFSPISDDGDPGASSPSFSASAVPSGNAFSFPAESVFPTPGPPPPVVDPAASFSSVHTPQQPACSATPEALSFSTSLPTPPWQAAPAASLKRPAIFQGDCPPAASAVSFSSLSYHPASLSSLSSLSSRVPSSLPSSLSSSTSAPFAAPLDAASMGTRMASLREQFHGSLKGSAEQRGAEDRGQESASRLEAEEAFPEKSIRQQLRRLDNRQAAIEMLANFLMPFLAADSARLVHIFAEELQKPNVSAVTRLSIFYLFHHLLHQPAAAPSAPAEEGCASGHLPPHASQRFGDLGFYVFLVSFVKMLPQFPPHLTEKVLRCCCIFAERGFYTHEALRHLFGFVPPGSLSLSSSLQEIHPLLSSFLHPSRCTNREATPASPRSLHASEASRSALFACRALPLAALKSILRMPSVTKGVAYARSKLQELPFDSSLSPSDVSSILLPLVSDPASSSSSSSPSSASASSVGVSALSLAPPPALLSVSLFAGMPVNQLTECSAVLDRATRLTGQEYLLLQSSLFDLSALLQCMHEDFVRLRASLSALAEETPASASSVALPKRPRHTQAASGEMARSREEREKTKRGRKAASGNSSGEREGTKKFEEQREPAGEGTELKRI</sequence>
<gene>
    <name evidence="2" type="ORF">TGPRC2_312670</name>
</gene>
<dbReference type="OrthoDB" id="333637at2759"/>
<evidence type="ECO:0000313" key="2">
    <source>
        <dbReference type="EMBL" id="KYK69808.1"/>
    </source>
</evidence>
<dbReference type="AlphaFoldDB" id="A0A151HKI6"/>
<dbReference type="VEuPathDB" id="ToxoDB:TGPRC2_312670"/>
<accession>A0A151HKI6</accession>
<feature type="compositionally biased region" description="Basic and acidic residues" evidence="1">
    <location>
        <begin position="195"/>
        <end position="214"/>
    </location>
</feature>
<evidence type="ECO:0000256" key="1">
    <source>
        <dbReference type="SAM" id="MobiDB-lite"/>
    </source>
</evidence>
<feature type="region of interest" description="Disordered" evidence="1">
    <location>
        <begin position="187"/>
        <end position="214"/>
    </location>
</feature>
<organism evidence="2 3">
    <name type="scientific">Toxoplasma gondii TgCatPRC2</name>
    <dbReference type="NCBI Taxonomy" id="1130821"/>
    <lineage>
        <taxon>Eukaryota</taxon>
        <taxon>Sar</taxon>
        <taxon>Alveolata</taxon>
        <taxon>Apicomplexa</taxon>
        <taxon>Conoidasida</taxon>
        <taxon>Coccidia</taxon>
        <taxon>Eucoccidiorida</taxon>
        <taxon>Eimeriorina</taxon>
        <taxon>Sarcocystidae</taxon>
        <taxon>Toxoplasma</taxon>
    </lineage>
</organism>
<dbReference type="Proteomes" id="UP000075225">
    <property type="component" value="Unassembled WGS sequence"/>
</dbReference>